<evidence type="ECO:0000256" key="1">
    <source>
        <dbReference type="SAM" id="MobiDB-lite"/>
    </source>
</evidence>
<dbReference type="OrthoDB" id="2476294at2"/>
<dbReference type="EMBL" id="LGUF01000007">
    <property type="protein sequence ID" value="KON89062.1"/>
    <property type="molecule type" value="Genomic_DNA"/>
</dbReference>
<feature type="compositionally biased region" description="Polar residues" evidence="1">
    <location>
        <begin position="58"/>
        <end position="70"/>
    </location>
</feature>
<evidence type="ECO:0000313" key="2">
    <source>
        <dbReference type="EMBL" id="KON89062.1"/>
    </source>
</evidence>
<feature type="compositionally biased region" description="Basic and acidic residues" evidence="1">
    <location>
        <begin position="73"/>
        <end position="91"/>
    </location>
</feature>
<proteinExistence type="predicted"/>
<feature type="compositionally biased region" description="Basic and acidic residues" evidence="1">
    <location>
        <begin position="39"/>
        <end position="57"/>
    </location>
</feature>
<dbReference type="AlphaFoldDB" id="A0A0M0GHV7"/>
<organism evidence="2 3">
    <name type="scientific">Sporosarcina globispora</name>
    <name type="common">Bacillus globisporus</name>
    <dbReference type="NCBI Taxonomy" id="1459"/>
    <lineage>
        <taxon>Bacteria</taxon>
        <taxon>Bacillati</taxon>
        <taxon>Bacillota</taxon>
        <taxon>Bacilli</taxon>
        <taxon>Bacillales</taxon>
        <taxon>Caryophanaceae</taxon>
        <taxon>Sporosarcina</taxon>
    </lineage>
</organism>
<name>A0A0M0GHV7_SPOGL</name>
<feature type="region of interest" description="Disordered" evidence="1">
    <location>
        <begin position="32"/>
        <end position="103"/>
    </location>
</feature>
<dbReference type="STRING" id="1459.AF332_21215"/>
<evidence type="ECO:0000313" key="3">
    <source>
        <dbReference type="Proteomes" id="UP000037109"/>
    </source>
</evidence>
<sequence length="103" mass="11575">MSLKSIEMQIALPRTFDAGKIQDQLQQRGQTISGIAAESTRENAEKQRKTVMKHEQKQNVNFGNENSGSQKEAGGHDQKEKQKKDSNDKQSHPYKGKVIDYSG</sequence>
<protein>
    <submittedName>
        <fullName evidence="2">Uncharacterized protein</fullName>
    </submittedName>
</protein>
<keyword evidence="3" id="KW-1185">Reference proteome</keyword>
<reference evidence="3" key="1">
    <citation type="submission" date="2015-07" db="EMBL/GenBank/DDBJ databases">
        <title>Fjat-10036 dsm4.</title>
        <authorList>
            <person name="Liu B."/>
            <person name="Wang J."/>
            <person name="Zhu Y."/>
            <person name="Liu G."/>
            <person name="Chen Q."/>
            <person name="Chen Z."/>
            <person name="Lan J."/>
            <person name="Che J."/>
            <person name="Ge C."/>
            <person name="Shi H."/>
            <person name="Pan Z."/>
            <person name="Liu X."/>
        </authorList>
    </citation>
    <scope>NUCLEOTIDE SEQUENCE [LARGE SCALE GENOMIC DNA]</scope>
    <source>
        <strain evidence="3">DSM 4</strain>
    </source>
</reference>
<accession>A0A0M0GHV7</accession>
<dbReference type="PATRIC" id="fig|1459.3.peg.4685"/>
<dbReference type="RefSeq" id="WP_053436448.1">
    <property type="nucleotide sequence ID" value="NZ_LGUF01000007.1"/>
</dbReference>
<comment type="caution">
    <text evidence="2">The sequence shown here is derived from an EMBL/GenBank/DDBJ whole genome shotgun (WGS) entry which is preliminary data.</text>
</comment>
<gene>
    <name evidence="2" type="ORF">AF332_21215</name>
</gene>
<dbReference type="Proteomes" id="UP000037109">
    <property type="component" value="Unassembled WGS sequence"/>
</dbReference>